<dbReference type="GO" id="GO:0016989">
    <property type="term" value="F:sigma factor antagonist activity"/>
    <property type="evidence" value="ECO:0007669"/>
    <property type="project" value="TreeGrafter"/>
</dbReference>
<dbReference type="PANTHER" id="PTHR30273">
    <property type="entry name" value="PERIPLASMIC SIGNAL SENSOR AND SIGMA FACTOR ACTIVATOR FECR-RELATED"/>
    <property type="match status" value="1"/>
</dbReference>
<proteinExistence type="predicted"/>
<keyword evidence="1" id="KW-0812">Transmembrane</keyword>
<dbReference type="AlphaFoldDB" id="A0A2K2FWY3"/>
<accession>A0A2K2FWY3</accession>
<dbReference type="EMBL" id="LYMM01000053">
    <property type="protein sequence ID" value="PNU03274.1"/>
    <property type="molecule type" value="Genomic_DNA"/>
</dbReference>
<protein>
    <submittedName>
        <fullName evidence="4">Iron dicitrate transport regulator FecR</fullName>
    </submittedName>
</protein>
<feature type="transmembrane region" description="Helical" evidence="1">
    <location>
        <begin position="79"/>
        <end position="97"/>
    </location>
</feature>
<dbReference type="PANTHER" id="PTHR30273:SF2">
    <property type="entry name" value="PROTEIN FECR"/>
    <property type="match status" value="1"/>
</dbReference>
<dbReference type="Pfam" id="PF16220">
    <property type="entry name" value="DUF4880"/>
    <property type="match status" value="1"/>
</dbReference>
<comment type="caution">
    <text evidence="4">The sequence shown here is derived from an EMBL/GenBank/DDBJ whole genome shotgun (WGS) entry which is preliminary data.</text>
</comment>
<dbReference type="InterPro" id="IPR006860">
    <property type="entry name" value="FecR"/>
</dbReference>
<dbReference type="Gene3D" id="2.60.120.1440">
    <property type="match status" value="1"/>
</dbReference>
<evidence type="ECO:0000259" key="2">
    <source>
        <dbReference type="Pfam" id="PF04773"/>
    </source>
</evidence>
<dbReference type="Gene3D" id="3.55.50.30">
    <property type="match status" value="1"/>
</dbReference>
<dbReference type="Proteomes" id="UP000236327">
    <property type="component" value="Unassembled WGS sequence"/>
</dbReference>
<evidence type="ECO:0000259" key="3">
    <source>
        <dbReference type="Pfam" id="PF16220"/>
    </source>
</evidence>
<dbReference type="InterPro" id="IPR032623">
    <property type="entry name" value="FecR_N"/>
</dbReference>
<dbReference type="Pfam" id="PF04773">
    <property type="entry name" value="FecR"/>
    <property type="match status" value="1"/>
</dbReference>
<gene>
    <name evidence="4" type="ORF">A8V01_24055</name>
</gene>
<keyword evidence="5" id="KW-1185">Reference proteome</keyword>
<keyword evidence="1" id="KW-1133">Transmembrane helix</keyword>
<name>A0A2K2FWY3_9SPHN</name>
<feature type="domain" description="FecR N-terminal" evidence="3">
    <location>
        <begin position="3"/>
        <end position="43"/>
    </location>
</feature>
<sequence length="323" mass="35120">MIERAALWAAQLATDEATQADHDACEAWCREDPRHRLAMDRMRGFDRQFGRTDGLEREVIETLLEQRSQDTRSGKARRFGGLALGLVVLAAGGWLAAQSLTVRAFFPEYATQRGEQQTVTLTDGSRLTLDTDAALDFRRSDDSRTVSLFQGQVLARVAREKGALNAPHPFIVQTGDGTATAHGTAFVVRRDEHATTVTVIESAVRVCLAPPAAGRCADLLPGDRARMANGRLTRLGRVDPDVAAAWSEGWLAADDEPVTQVLDELNRYRARPVSFDRSALADYRVSGSFPLSDTDRALEGIVRSTGLALSSADDGALVVGRTK</sequence>
<evidence type="ECO:0000313" key="4">
    <source>
        <dbReference type="EMBL" id="PNU03274.1"/>
    </source>
</evidence>
<feature type="domain" description="FecR protein" evidence="2">
    <location>
        <begin position="109"/>
        <end position="205"/>
    </location>
</feature>
<evidence type="ECO:0000313" key="5">
    <source>
        <dbReference type="Proteomes" id="UP000236327"/>
    </source>
</evidence>
<organism evidence="4 5">
    <name type="scientific">Novosphingobium guangzhouense</name>
    <dbReference type="NCBI Taxonomy" id="1850347"/>
    <lineage>
        <taxon>Bacteria</taxon>
        <taxon>Pseudomonadati</taxon>
        <taxon>Pseudomonadota</taxon>
        <taxon>Alphaproteobacteria</taxon>
        <taxon>Sphingomonadales</taxon>
        <taxon>Sphingomonadaceae</taxon>
        <taxon>Novosphingobium</taxon>
    </lineage>
</organism>
<reference evidence="4 5" key="1">
    <citation type="submission" date="2016-05" db="EMBL/GenBank/DDBJ databases">
        <title>Complete genome sequence of Novosphingobium guangzhouense SA925(T).</title>
        <authorList>
            <person name="Sha S."/>
        </authorList>
    </citation>
    <scope>NUCLEOTIDE SEQUENCE [LARGE SCALE GENOMIC DNA]</scope>
    <source>
        <strain evidence="4 5">SA925</strain>
    </source>
</reference>
<evidence type="ECO:0000256" key="1">
    <source>
        <dbReference type="SAM" id="Phobius"/>
    </source>
</evidence>
<dbReference type="PIRSF" id="PIRSF018266">
    <property type="entry name" value="FecR"/>
    <property type="match status" value="1"/>
</dbReference>
<dbReference type="OrthoDB" id="9798846at2"/>
<dbReference type="InterPro" id="IPR012373">
    <property type="entry name" value="Ferrdict_sens_TM"/>
</dbReference>
<keyword evidence="1" id="KW-0472">Membrane</keyword>